<dbReference type="Proteomes" id="UP000043437">
    <property type="component" value="Unassembled WGS sequence"/>
</dbReference>
<name>A0A0K2Y5E8_9HELI</name>
<dbReference type="RefSeq" id="WP_238374463.1">
    <property type="nucleotide sequence ID" value="NZ_CDMG01000002.1"/>
</dbReference>
<dbReference type="PRINTS" id="PR01776">
    <property type="entry name" value="HPOMPFAMILY"/>
</dbReference>
<proteinExistence type="predicted"/>
<feature type="compositionally biased region" description="Low complexity" evidence="2">
    <location>
        <begin position="311"/>
        <end position="330"/>
    </location>
</feature>
<sequence>MAHLPKAWLQLDTQQGGGQQQTNPQAQINQTKQQLANAQQTLSQAQAQEKQDQAALTQAQAAAAKTATALQTATQANTTAQAAVTTAQQTETEKTTAAQQAATALQNATQADAAAKQAVTAAQGQVTTAQAADTQAKAAVTAAQKALADAPQDKKAEAQAALTAAEQKAAEAQDALTKAQGALTTAQQTEAAKTAAAKTAAADLQNATQADAAAKAAVQQATQAVTAAQAAAKQAAAALQTATTNNDNAQKAVTAAQGALTKAQAAVTTAQNDVNTLQNKLNSEEGNVAGGNGGNGGGGPFIPIGGGGGPQNPQSKPQQQPQTASQQIQQDLNTLSSATATAADKQQAYQNYLKQEQVVVAQTTASIVQQADTIQQETSQTNAIGGLVNGMNALVEANGIPASVSQAYNTFYNLVAAANTNFYQMQSSLNALIAAVQREQQALLAQLNPANAAVSARLPDGVQGATLVRLWKEKGFGGETPQEIAAQLGNLNTLLAYLTTTKSKLGSYLLDGDQPTAKAPLKAAPQNSYSSENGNMYGVDVQVGYKQFFGKSKRWGLRYYGTFSYQHGTFYMDDRQALDNFVYGAGVDALYNFYESSDAKYTTGLFAGLMFTGSTWLAKGASGYQALMASVNRSGGHALMNTTYFQIPLNIGFRTNVSKHHGFEIGLRIPLATNYYFKGTSANGNSLAITYKRNISVFFNYVYNF</sequence>
<dbReference type="Pfam" id="PF01856">
    <property type="entry name" value="HP_OMP"/>
    <property type="match status" value="1"/>
</dbReference>
<gene>
    <name evidence="3" type="ORF">HAL07_04660</name>
</gene>
<dbReference type="AlphaFoldDB" id="A0A0K2Y5E8"/>
<evidence type="ECO:0000313" key="4">
    <source>
        <dbReference type="Proteomes" id="UP000043437"/>
    </source>
</evidence>
<dbReference type="InterPro" id="IPR002718">
    <property type="entry name" value="OMP_Helicobacter"/>
</dbReference>
<protein>
    <recommendedName>
        <fullName evidence="5">Outer membrane protein</fullName>
    </recommendedName>
</protein>
<reference evidence="4" key="1">
    <citation type="submission" date="2014-12" db="EMBL/GenBank/DDBJ databases">
        <authorList>
            <person name="Jaenicke S."/>
        </authorList>
    </citation>
    <scope>NUCLEOTIDE SEQUENCE [LARGE SCALE GENOMIC DNA]</scope>
</reference>
<keyword evidence="1" id="KW-0175">Coiled coil</keyword>
<dbReference type="Gene3D" id="1.20.120.330">
    <property type="entry name" value="Nucleotidyltransferases domain 2"/>
    <property type="match status" value="1"/>
</dbReference>
<accession>A0A0K2Y5E8</accession>
<feature type="compositionally biased region" description="Low complexity" evidence="2">
    <location>
        <begin position="20"/>
        <end position="31"/>
    </location>
</feature>
<organism evidence="3 4">
    <name type="scientific">Helicobacter ailurogastricus</name>
    <dbReference type="NCBI Taxonomy" id="1578720"/>
    <lineage>
        <taxon>Bacteria</taxon>
        <taxon>Pseudomonadati</taxon>
        <taxon>Campylobacterota</taxon>
        <taxon>Epsilonproteobacteria</taxon>
        <taxon>Campylobacterales</taxon>
        <taxon>Helicobacteraceae</taxon>
        <taxon>Helicobacter</taxon>
    </lineage>
</organism>
<evidence type="ECO:0000313" key="3">
    <source>
        <dbReference type="EMBL" id="CRF52340.1"/>
    </source>
</evidence>
<evidence type="ECO:0008006" key="5">
    <source>
        <dbReference type="Google" id="ProtNLM"/>
    </source>
</evidence>
<feature type="region of interest" description="Disordered" evidence="2">
    <location>
        <begin position="283"/>
        <end position="330"/>
    </location>
</feature>
<feature type="compositionally biased region" description="Gly residues" evidence="2">
    <location>
        <begin position="288"/>
        <end position="310"/>
    </location>
</feature>
<evidence type="ECO:0000256" key="2">
    <source>
        <dbReference type="SAM" id="MobiDB-lite"/>
    </source>
</evidence>
<feature type="region of interest" description="Disordered" evidence="2">
    <location>
        <begin position="1"/>
        <end position="34"/>
    </location>
</feature>
<dbReference type="EMBL" id="CDMG01000002">
    <property type="protein sequence ID" value="CRF52340.1"/>
    <property type="molecule type" value="Genomic_DNA"/>
</dbReference>
<feature type="coiled-coil region" evidence="1">
    <location>
        <begin position="155"/>
        <end position="182"/>
    </location>
</feature>
<dbReference type="GeneID" id="82132554"/>
<evidence type="ECO:0000256" key="1">
    <source>
        <dbReference type="SAM" id="Coils"/>
    </source>
</evidence>